<proteinExistence type="predicted"/>
<accession>A0A699HVV0</accession>
<protein>
    <submittedName>
        <fullName evidence="1">Uncharacterized mitochondrial protein AtMg00810-like</fullName>
    </submittedName>
</protein>
<comment type="caution">
    <text evidence="1">The sequence shown here is derived from an EMBL/GenBank/DDBJ whole genome shotgun (WGS) entry which is preliminary data.</text>
</comment>
<reference evidence="1" key="1">
    <citation type="journal article" date="2019" name="Sci. Rep.">
        <title>Draft genome of Tanacetum cinerariifolium, the natural source of mosquito coil.</title>
        <authorList>
            <person name="Yamashiro T."/>
            <person name="Shiraishi A."/>
            <person name="Satake H."/>
            <person name="Nakayama K."/>
        </authorList>
    </citation>
    <scope>NUCLEOTIDE SEQUENCE</scope>
</reference>
<name>A0A699HVV0_TANCI</name>
<dbReference type="AlphaFoldDB" id="A0A699HVV0"/>
<dbReference type="PANTHER" id="PTHR11439:SF495">
    <property type="entry name" value="REVERSE TRANSCRIPTASE, RNA-DEPENDENT DNA POLYMERASE-RELATED"/>
    <property type="match status" value="1"/>
</dbReference>
<gene>
    <name evidence="1" type="ORF">Tci_426599</name>
</gene>
<feature type="non-terminal residue" evidence="1">
    <location>
        <position position="1"/>
    </location>
</feature>
<evidence type="ECO:0000313" key="1">
    <source>
        <dbReference type="EMBL" id="GEY54625.1"/>
    </source>
</evidence>
<dbReference type="EMBL" id="BKCJ010187746">
    <property type="protein sequence ID" value="GEY54625.1"/>
    <property type="molecule type" value="Genomic_DNA"/>
</dbReference>
<dbReference type="PANTHER" id="PTHR11439">
    <property type="entry name" value="GAG-POL-RELATED RETROTRANSPOSON"/>
    <property type="match status" value="1"/>
</dbReference>
<organism evidence="1">
    <name type="scientific">Tanacetum cinerariifolium</name>
    <name type="common">Dalmatian daisy</name>
    <name type="synonym">Chrysanthemum cinerariifolium</name>
    <dbReference type="NCBI Taxonomy" id="118510"/>
    <lineage>
        <taxon>Eukaryota</taxon>
        <taxon>Viridiplantae</taxon>
        <taxon>Streptophyta</taxon>
        <taxon>Embryophyta</taxon>
        <taxon>Tracheophyta</taxon>
        <taxon>Spermatophyta</taxon>
        <taxon>Magnoliopsida</taxon>
        <taxon>eudicotyledons</taxon>
        <taxon>Gunneridae</taxon>
        <taxon>Pentapetalae</taxon>
        <taxon>asterids</taxon>
        <taxon>campanulids</taxon>
        <taxon>Asterales</taxon>
        <taxon>Asteraceae</taxon>
        <taxon>Asteroideae</taxon>
        <taxon>Anthemideae</taxon>
        <taxon>Anthemidinae</taxon>
        <taxon>Tanacetum</taxon>
    </lineage>
</organism>
<sequence length="212" mass="23786">TKVFPYDTVELSQANGPNFKVNGHHVKYYFGGDVPQLVVPDLQTFPSDPTVNVTSKTSHLHFVKRIFRYLKGQPKLGVWYPSELAFDLEAYSDSDYAEQILTRNPQQERQNMLLLPTAVGDFNKLDDLVDEGADYAVNEGRSTYKIKVLNAKAKEVSTIGETLNAATLAVSTASVQTVLGSRMKKMSKRQKTNADLEEEEQLRAFLNIIPDK</sequence>